<reference evidence="2" key="1">
    <citation type="submission" date="2024-05" db="EMBL/GenBank/DDBJ databases">
        <authorList>
            <person name="Yu L."/>
        </authorList>
    </citation>
    <scope>NUCLEOTIDE SEQUENCE</scope>
    <source>
        <strain evidence="2">G08B096</strain>
    </source>
</reference>
<dbReference type="RefSeq" id="WP_350349939.1">
    <property type="nucleotide sequence ID" value="NZ_CP158374.1"/>
</dbReference>
<evidence type="ECO:0000256" key="1">
    <source>
        <dbReference type="SAM" id="MobiDB-lite"/>
    </source>
</evidence>
<feature type="region of interest" description="Disordered" evidence="1">
    <location>
        <begin position="85"/>
        <end position="118"/>
    </location>
</feature>
<evidence type="ECO:0000313" key="2">
    <source>
        <dbReference type="EMBL" id="XBX83938.1"/>
    </source>
</evidence>
<dbReference type="AlphaFoldDB" id="A0AAU7WB22"/>
<proteinExistence type="predicted"/>
<accession>A0AAU7WB22</accession>
<gene>
    <name evidence="2" type="ORF">ABIQ69_08590</name>
</gene>
<feature type="compositionally biased region" description="Basic and acidic residues" evidence="1">
    <location>
        <begin position="100"/>
        <end position="118"/>
    </location>
</feature>
<protein>
    <submittedName>
        <fullName evidence="2">Uncharacterized protein</fullName>
    </submittedName>
</protein>
<dbReference type="EMBL" id="CP158374">
    <property type="protein sequence ID" value="XBX83938.1"/>
    <property type="molecule type" value="Genomic_DNA"/>
</dbReference>
<feature type="region of interest" description="Disordered" evidence="1">
    <location>
        <begin position="27"/>
        <end position="51"/>
    </location>
</feature>
<name>A0AAU7WB22_9MICO</name>
<organism evidence="2">
    <name type="scientific">Agromyces sp. G08B096</name>
    <dbReference type="NCBI Taxonomy" id="3156399"/>
    <lineage>
        <taxon>Bacteria</taxon>
        <taxon>Bacillati</taxon>
        <taxon>Actinomycetota</taxon>
        <taxon>Actinomycetes</taxon>
        <taxon>Micrococcales</taxon>
        <taxon>Microbacteriaceae</taxon>
        <taxon>Agromyces</taxon>
    </lineage>
</organism>
<sequence length="118" mass="13206">MARDRAGRQNDGNAFTHFFDRVDRALTPVFESAPSPTGESPPESARDDAPCPVCGHPMFEHRFADEPGGNVILICPTDERLPEHEVEGPYNELGMPASGRRLERYREQMRATGSDRHD</sequence>